<keyword evidence="5" id="KW-0810">Translation regulation</keyword>
<keyword evidence="4" id="KW-0678">Repressor</keyword>
<accession>A0AAV0UZ85</accession>
<evidence type="ECO:0000256" key="6">
    <source>
        <dbReference type="ARBA" id="ARBA00023016"/>
    </source>
</evidence>
<evidence type="ECO:0000256" key="2">
    <source>
        <dbReference type="ARBA" id="ARBA00007665"/>
    </source>
</evidence>
<dbReference type="AlphaFoldDB" id="A0AAV0UZ85"/>
<dbReference type="InterPro" id="IPR006575">
    <property type="entry name" value="RWD_dom"/>
</dbReference>
<name>A0AAV0UZ85_HYABA</name>
<dbReference type="EMBL" id="CANTFL010001465">
    <property type="protein sequence ID" value="CAI5742267.1"/>
    <property type="molecule type" value="Genomic_DNA"/>
</dbReference>
<dbReference type="SMART" id="SM00591">
    <property type="entry name" value="RWD"/>
    <property type="match status" value="1"/>
</dbReference>
<dbReference type="PROSITE" id="PS50908">
    <property type="entry name" value="RWD"/>
    <property type="match status" value="1"/>
</dbReference>
<sequence>MDDDAMLQSDEIDVLQSIFEDEIQLKSDLDQPGVARSFTISVPGPHSIVLLVHLPQGYPSTDAPIAEVYDSFGLTEAQRNEILANLAAIFERSRGQVCLYEWIEDVREKYTTAERTGAGDGDEDQATAPADLDVVKLSGASSQTMSRPCVRTAHLVRDVEREAGLAPLIVHGAPIIDRKSTFVAHACPVKCVEDVRSFVALLLDDRKIERAIHNMLAYRIIGRFVVKDNDEDGEHGAGNKLSSLLELLQVENVAVVVTRWYGGIKLGPDRFKHINACARLVLEEHGFLSHRRDNNNNNNKNKQ</sequence>
<dbReference type="GO" id="GO:0005737">
    <property type="term" value="C:cytoplasm"/>
    <property type="evidence" value="ECO:0007669"/>
    <property type="project" value="UniProtKB-SubCell"/>
</dbReference>
<evidence type="ECO:0000256" key="4">
    <source>
        <dbReference type="ARBA" id="ARBA00022491"/>
    </source>
</evidence>
<protein>
    <recommendedName>
        <fullName evidence="7">RWD domain-containing protein</fullName>
    </recommendedName>
</protein>
<evidence type="ECO:0000313" key="8">
    <source>
        <dbReference type="EMBL" id="CAI5742267.1"/>
    </source>
</evidence>
<gene>
    <name evidence="8" type="ORF">HBR001_LOCUS8895</name>
</gene>
<dbReference type="PANTHER" id="PTHR16301:SF25">
    <property type="entry name" value="PROTEIN IMPACT"/>
    <property type="match status" value="1"/>
</dbReference>
<evidence type="ECO:0000256" key="5">
    <source>
        <dbReference type="ARBA" id="ARBA00022845"/>
    </source>
</evidence>
<dbReference type="SUPFAM" id="SSF54495">
    <property type="entry name" value="UBC-like"/>
    <property type="match status" value="1"/>
</dbReference>
<feature type="domain" description="RWD" evidence="7">
    <location>
        <begin position="10"/>
        <end position="113"/>
    </location>
</feature>
<dbReference type="InterPro" id="IPR001498">
    <property type="entry name" value="Impact_N"/>
</dbReference>
<proteinExistence type="inferred from homology"/>
<evidence type="ECO:0000259" key="7">
    <source>
        <dbReference type="PROSITE" id="PS50908"/>
    </source>
</evidence>
<dbReference type="GO" id="GO:0006446">
    <property type="term" value="P:regulation of translational initiation"/>
    <property type="evidence" value="ECO:0007669"/>
    <property type="project" value="TreeGrafter"/>
</dbReference>
<comment type="caution">
    <text evidence="8">The sequence shown here is derived from an EMBL/GenBank/DDBJ whole genome shotgun (WGS) entry which is preliminary data.</text>
</comment>
<dbReference type="Gene3D" id="3.30.230.30">
    <property type="entry name" value="Impact, N-terminal domain"/>
    <property type="match status" value="1"/>
</dbReference>
<evidence type="ECO:0000256" key="1">
    <source>
        <dbReference type="ARBA" id="ARBA00004496"/>
    </source>
</evidence>
<organism evidence="8 9">
    <name type="scientific">Hyaloperonospora brassicae</name>
    <name type="common">Brassica downy mildew</name>
    <name type="synonym">Peronospora brassicae</name>
    <dbReference type="NCBI Taxonomy" id="162125"/>
    <lineage>
        <taxon>Eukaryota</taxon>
        <taxon>Sar</taxon>
        <taxon>Stramenopiles</taxon>
        <taxon>Oomycota</taxon>
        <taxon>Peronosporomycetes</taxon>
        <taxon>Peronosporales</taxon>
        <taxon>Peronosporaceae</taxon>
        <taxon>Hyaloperonospora</taxon>
    </lineage>
</organism>
<dbReference type="InterPro" id="IPR016135">
    <property type="entry name" value="UBQ-conjugating_enzyme/RWD"/>
</dbReference>
<dbReference type="InterPro" id="IPR020568">
    <property type="entry name" value="Ribosomal_Su5_D2-typ_SF"/>
</dbReference>
<dbReference type="Proteomes" id="UP001162031">
    <property type="component" value="Unassembled WGS sequence"/>
</dbReference>
<dbReference type="PANTHER" id="PTHR16301">
    <property type="entry name" value="IMPACT-RELATED"/>
    <property type="match status" value="1"/>
</dbReference>
<dbReference type="InterPro" id="IPR023582">
    <property type="entry name" value="Impact"/>
</dbReference>
<dbReference type="Pfam" id="PF05773">
    <property type="entry name" value="RWD"/>
    <property type="match status" value="1"/>
</dbReference>
<comment type="similarity">
    <text evidence="2">Belongs to the IMPACT family.</text>
</comment>
<evidence type="ECO:0000313" key="9">
    <source>
        <dbReference type="Proteomes" id="UP001162031"/>
    </source>
</evidence>
<dbReference type="InterPro" id="IPR036956">
    <property type="entry name" value="Impact_N_sf"/>
</dbReference>
<keyword evidence="3" id="KW-0963">Cytoplasm</keyword>
<dbReference type="GO" id="GO:0140469">
    <property type="term" value="P:GCN2-mediated signaling"/>
    <property type="evidence" value="ECO:0007669"/>
    <property type="project" value="TreeGrafter"/>
</dbReference>
<dbReference type="Gene3D" id="3.10.110.10">
    <property type="entry name" value="Ubiquitin Conjugating Enzyme"/>
    <property type="match status" value="1"/>
</dbReference>
<evidence type="ECO:0000256" key="3">
    <source>
        <dbReference type="ARBA" id="ARBA00022490"/>
    </source>
</evidence>
<dbReference type="Pfam" id="PF01205">
    <property type="entry name" value="Impact_N"/>
    <property type="match status" value="1"/>
</dbReference>
<comment type="subcellular location">
    <subcellularLocation>
        <location evidence="1">Cytoplasm</location>
    </subcellularLocation>
</comment>
<keyword evidence="6" id="KW-0346">Stress response</keyword>
<reference evidence="8" key="1">
    <citation type="submission" date="2022-12" db="EMBL/GenBank/DDBJ databases">
        <authorList>
            <person name="Webb A."/>
        </authorList>
    </citation>
    <scope>NUCLEOTIDE SEQUENCE</scope>
    <source>
        <strain evidence="8">Hp1</strain>
    </source>
</reference>
<keyword evidence="9" id="KW-1185">Reference proteome</keyword>
<dbReference type="CDD" id="cd23821">
    <property type="entry name" value="RWD_IMPACT"/>
    <property type="match status" value="1"/>
</dbReference>
<dbReference type="SUPFAM" id="SSF54211">
    <property type="entry name" value="Ribosomal protein S5 domain 2-like"/>
    <property type="match status" value="1"/>
</dbReference>